<dbReference type="AlphaFoldDB" id="A0AAV6TM19"/>
<dbReference type="Proteomes" id="UP000827092">
    <property type="component" value="Unassembled WGS sequence"/>
</dbReference>
<protein>
    <submittedName>
        <fullName evidence="1">Uncharacterized protein</fullName>
    </submittedName>
</protein>
<proteinExistence type="predicted"/>
<evidence type="ECO:0000313" key="1">
    <source>
        <dbReference type="EMBL" id="KAG8172731.1"/>
    </source>
</evidence>
<reference evidence="1 2" key="1">
    <citation type="journal article" date="2022" name="Nat. Ecol. Evol.">
        <title>A masculinizing supergene underlies an exaggerated male reproductive morph in a spider.</title>
        <authorList>
            <person name="Hendrickx F."/>
            <person name="De Corte Z."/>
            <person name="Sonet G."/>
            <person name="Van Belleghem S.M."/>
            <person name="Kostlbacher S."/>
            <person name="Vangestel C."/>
        </authorList>
    </citation>
    <scope>NUCLEOTIDE SEQUENCE [LARGE SCALE GENOMIC DNA]</scope>
    <source>
        <strain evidence="1">W744_W776</strain>
    </source>
</reference>
<evidence type="ECO:0000313" key="2">
    <source>
        <dbReference type="Proteomes" id="UP000827092"/>
    </source>
</evidence>
<organism evidence="1 2">
    <name type="scientific">Oedothorax gibbosus</name>
    <dbReference type="NCBI Taxonomy" id="931172"/>
    <lineage>
        <taxon>Eukaryota</taxon>
        <taxon>Metazoa</taxon>
        <taxon>Ecdysozoa</taxon>
        <taxon>Arthropoda</taxon>
        <taxon>Chelicerata</taxon>
        <taxon>Arachnida</taxon>
        <taxon>Araneae</taxon>
        <taxon>Araneomorphae</taxon>
        <taxon>Entelegynae</taxon>
        <taxon>Araneoidea</taxon>
        <taxon>Linyphiidae</taxon>
        <taxon>Erigoninae</taxon>
        <taxon>Oedothorax</taxon>
    </lineage>
</organism>
<name>A0AAV6TM19_9ARAC</name>
<gene>
    <name evidence="1" type="ORF">JTE90_003920</name>
</gene>
<sequence length="173" mass="20670">MDVYPPTYSRMFMDVYPPTYSRICRPNLQPPHVWVLWSTTYSFKPVVWVCYALHSLIGWIRPIAFKLVQRDFAQTLRGDRVNKDPSSWPSCKQFIQEDRVNKDPSSLPSFEQWWDRVERDLSSRPSFEQWCSTRLYLHSQQKKRFTAEPSIRLINHESLFNLSPRVGDIFPRL</sequence>
<accession>A0AAV6TM19</accession>
<comment type="caution">
    <text evidence="1">The sequence shown here is derived from an EMBL/GenBank/DDBJ whole genome shotgun (WGS) entry which is preliminary data.</text>
</comment>
<keyword evidence="2" id="KW-1185">Reference proteome</keyword>
<dbReference type="EMBL" id="JAFNEN010002434">
    <property type="protein sequence ID" value="KAG8172731.1"/>
    <property type="molecule type" value="Genomic_DNA"/>
</dbReference>